<keyword evidence="7" id="KW-1185">Reference proteome</keyword>
<feature type="binding site" evidence="5">
    <location>
        <position position="280"/>
    </location>
    <ligand>
        <name>Fe cation</name>
        <dbReference type="ChEBI" id="CHEBI:24875"/>
        <note>catalytic</note>
    </ligand>
</feature>
<dbReference type="GO" id="GO:0010436">
    <property type="term" value="F:carotenoid dioxygenase activity"/>
    <property type="evidence" value="ECO:0007669"/>
    <property type="project" value="TreeGrafter"/>
</dbReference>
<dbReference type="AlphaFoldDB" id="B8KVJ1"/>
<keyword evidence="3 6" id="KW-0560">Oxidoreductase</keyword>
<feature type="binding site" evidence="5">
    <location>
        <position position="160"/>
    </location>
    <ligand>
        <name>Fe cation</name>
        <dbReference type="ChEBI" id="CHEBI:24875"/>
        <note>catalytic</note>
    </ligand>
</feature>
<dbReference type="Proteomes" id="UP000004699">
    <property type="component" value="Unassembled WGS sequence"/>
</dbReference>
<gene>
    <name evidence="6" type="ORF">NOR51B_505</name>
</gene>
<dbReference type="InterPro" id="IPR004294">
    <property type="entry name" value="Carotenoid_Oase"/>
</dbReference>
<dbReference type="eggNOG" id="COG3670">
    <property type="taxonomic scope" value="Bacteria"/>
</dbReference>
<dbReference type="GO" id="GO:0046872">
    <property type="term" value="F:metal ion binding"/>
    <property type="evidence" value="ECO:0007669"/>
    <property type="project" value="UniProtKB-KW"/>
</dbReference>
<dbReference type="PANTHER" id="PTHR10543">
    <property type="entry name" value="BETA-CAROTENE DIOXYGENASE"/>
    <property type="match status" value="1"/>
</dbReference>
<feature type="binding site" evidence="5">
    <location>
        <position position="469"/>
    </location>
    <ligand>
        <name>Fe cation</name>
        <dbReference type="ChEBI" id="CHEBI:24875"/>
        <note>catalytic</note>
    </ligand>
</feature>
<organism evidence="6 7">
    <name type="scientific">Luminiphilus syltensis NOR5-1B</name>
    <dbReference type="NCBI Taxonomy" id="565045"/>
    <lineage>
        <taxon>Bacteria</taxon>
        <taxon>Pseudomonadati</taxon>
        <taxon>Pseudomonadota</taxon>
        <taxon>Gammaproteobacteria</taxon>
        <taxon>Cellvibrionales</taxon>
        <taxon>Halieaceae</taxon>
        <taxon>Luminiphilus</taxon>
    </lineage>
</organism>
<keyword evidence="2 5" id="KW-0479">Metal-binding</keyword>
<feature type="binding site" evidence="5">
    <location>
        <position position="209"/>
    </location>
    <ligand>
        <name>Fe cation</name>
        <dbReference type="ChEBI" id="CHEBI:24875"/>
        <note>catalytic</note>
    </ligand>
</feature>
<evidence type="ECO:0000256" key="3">
    <source>
        <dbReference type="ARBA" id="ARBA00023002"/>
    </source>
</evidence>
<reference evidence="7" key="1">
    <citation type="journal article" date="2013" name="BMC Microbiol.">
        <title>Taxonomy and evolution of bacteriochlorophyll a-containing members of the OM60/NOR5 clade of marine gammaproteobacteria: description of Luminiphilus syltensis gen. nov., sp. nov., reclassification of Haliea rubra as Pseudohaliea rubra gen. nov., comb. nov., and emendation of Chromatocurvus halotolerans.</title>
        <authorList>
            <person name="Spring S."/>
            <person name="Riedel T."/>
            <person name="Sproer C."/>
            <person name="Yan S."/>
            <person name="Harder J."/>
            <person name="Fuchs B.M."/>
        </authorList>
    </citation>
    <scope>NUCLEOTIDE SEQUENCE [LARGE SCALE GENOMIC DNA]</scope>
    <source>
        <strain evidence="7">NOR51-B</strain>
    </source>
</reference>
<evidence type="ECO:0000256" key="1">
    <source>
        <dbReference type="ARBA" id="ARBA00006787"/>
    </source>
</evidence>
<evidence type="ECO:0000256" key="2">
    <source>
        <dbReference type="ARBA" id="ARBA00022723"/>
    </source>
</evidence>
<keyword evidence="4 5" id="KW-0408">Iron</keyword>
<evidence type="ECO:0000256" key="5">
    <source>
        <dbReference type="PIRSR" id="PIRSR604294-1"/>
    </source>
</evidence>
<evidence type="ECO:0000313" key="7">
    <source>
        <dbReference type="Proteomes" id="UP000004699"/>
    </source>
</evidence>
<proteinExistence type="inferred from homology"/>
<name>B8KVJ1_9GAMM</name>
<evidence type="ECO:0000256" key="4">
    <source>
        <dbReference type="ARBA" id="ARBA00023004"/>
    </source>
</evidence>
<keyword evidence="6" id="KW-0223">Dioxygenase</keyword>
<comment type="cofactor">
    <cofactor evidence="5">
        <name>Fe(2+)</name>
        <dbReference type="ChEBI" id="CHEBI:29033"/>
    </cofactor>
    <text evidence="5">Binds 1 Fe(2+) ion per subunit.</text>
</comment>
<dbReference type="Pfam" id="PF03055">
    <property type="entry name" value="RPE65"/>
    <property type="match status" value="1"/>
</dbReference>
<dbReference type="HOGENOM" id="CLU_016472_6_3_6"/>
<dbReference type="EC" id="1.14.99.36" evidence="6"/>
<dbReference type="EMBL" id="DS999411">
    <property type="protein sequence ID" value="EED34568.1"/>
    <property type="molecule type" value="Genomic_DNA"/>
</dbReference>
<dbReference type="PANTHER" id="PTHR10543:SF89">
    <property type="entry name" value="CAROTENOID 9,10(9',10')-CLEAVAGE DIOXYGENASE 1"/>
    <property type="match status" value="1"/>
</dbReference>
<comment type="similarity">
    <text evidence="1">Belongs to the carotenoid oxygenase family.</text>
</comment>
<dbReference type="GO" id="GO:0016121">
    <property type="term" value="P:carotene catabolic process"/>
    <property type="evidence" value="ECO:0007669"/>
    <property type="project" value="TreeGrafter"/>
</dbReference>
<accession>B8KVJ1</accession>
<sequence>MTANPGEQTFEIPASAIEGALPPELAGGRHLQNGPGWTKIGDRLAHPFDGHGLVRSLTFTHDGGASYRARFVKTPAYVDEHAAGHLVHKGLGTNVSESPLRNIRAPGPRNVSNTTIQPWAGRLISGWEGGRPYALDSDSLETIGEETFNGALPDAAFLAHMRIDTAANRLIGCNLFRESPARFVFREFDASGKQVAEREASIPGIQFEHDFVATPRWYVLAGNPMKVSLPKFAKAMLGFGSLLEALRTDSSKGGELYLIPRGRPGPVRTIRLPQRAFVVHFANAQDVDESTCSIELCAFESFDFGGEFGFQGPHRPLDIELPDNRPSFQKLYRATVRDDSDYAQWEQLSDYGMDFPRVHPAREGQTAPAIYASTRSDGVKSDPFDAIARVDTVDRSRPTEIWSASEGQFVGEPIFAPRPGASDLEDGWVLAAVYDGALMTTTLCVFDPKNLAKGPIAAVPLPLQPYGFHGFWEGART</sequence>
<evidence type="ECO:0000313" key="6">
    <source>
        <dbReference type="EMBL" id="EED34568.1"/>
    </source>
</evidence>
<dbReference type="STRING" id="565045.NOR51B_505"/>
<protein>
    <submittedName>
        <fullName evidence="6">Beta-carotene 15,15-dioxygenase, putative</fullName>
        <ecNumber evidence="6">1.14.99.36</ecNumber>
    </submittedName>
</protein>